<protein>
    <submittedName>
        <fullName evidence="2">Uncharacterized protein</fullName>
    </submittedName>
</protein>
<evidence type="ECO:0000313" key="2">
    <source>
        <dbReference type="EMBL" id="CAB1440431.1"/>
    </source>
</evidence>
<proteinExistence type="predicted"/>
<dbReference type="EMBL" id="CADEAL010002451">
    <property type="protein sequence ID" value="CAB1440431.1"/>
    <property type="molecule type" value="Genomic_DNA"/>
</dbReference>
<dbReference type="AlphaFoldDB" id="A0A9N7V0E0"/>
<name>A0A9N7V0E0_PLEPL</name>
<reference evidence="2" key="1">
    <citation type="submission" date="2020-03" db="EMBL/GenBank/DDBJ databases">
        <authorList>
            <person name="Weist P."/>
        </authorList>
    </citation>
    <scope>NUCLEOTIDE SEQUENCE</scope>
</reference>
<accession>A0A9N7V0E0</accession>
<gene>
    <name evidence="2" type="ORF">PLEPLA_LOCUS28197</name>
</gene>
<keyword evidence="3" id="KW-1185">Reference proteome</keyword>
<evidence type="ECO:0000313" key="3">
    <source>
        <dbReference type="Proteomes" id="UP001153269"/>
    </source>
</evidence>
<evidence type="ECO:0000256" key="1">
    <source>
        <dbReference type="SAM" id="MobiDB-lite"/>
    </source>
</evidence>
<comment type="caution">
    <text evidence="2">The sequence shown here is derived from an EMBL/GenBank/DDBJ whole genome shotgun (WGS) entry which is preliminary data.</text>
</comment>
<dbReference type="Proteomes" id="UP001153269">
    <property type="component" value="Unassembled WGS sequence"/>
</dbReference>
<feature type="non-terminal residue" evidence="2">
    <location>
        <position position="1"/>
    </location>
</feature>
<sequence>SHRPLFACSPDVGALGLLSSRPHSRRVPEAARLPNARVLLQGAVITFISRRSSSVPAQPAVGNRREMIDRLGTRGEKPKLADVEKQCNAGPSVNKQQESLLGAAKGDAAVAALSPRRRPKPQINRALPHDRGVSFGTVTLHKAPQK</sequence>
<feature type="region of interest" description="Disordered" evidence="1">
    <location>
        <begin position="111"/>
        <end position="146"/>
    </location>
</feature>
<organism evidence="2 3">
    <name type="scientific">Pleuronectes platessa</name>
    <name type="common">European plaice</name>
    <dbReference type="NCBI Taxonomy" id="8262"/>
    <lineage>
        <taxon>Eukaryota</taxon>
        <taxon>Metazoa</taxon>
        <taxon>Chordata</taxon>
        <taxon>Craniata</taxon>
        <taxon>Vertebrata</taxon>
        <taxon>Euteleostomi</taxon>
        <taxon>Actinopterygii</taxon>
        <taxon>Neopterygii</taxon>
        <taxon>Teleostei</taxon>
        <taxon>Neoteleostei</taxon>
        <taxon>Acanthomorphata</taxon>
        <taxon>Carangaria</taxon>
        <taxon>Pleuronectiformes</taxon>
        <taxon>Pleuronectoidei</taxon>
        <taxon>Pleuronectidae</taxon>
        <taxon>Pleuronectes</taxon>
    </lineage>
</organism>